<dbReference type="PANTHER" id="PTHR22706:SF1">
    <property type="entry name" value="ASSEMBLY FACTOR FOR SPINDLE MICROTUBULES"/>
    <property type="match status" value="1"/>
</dbReference>
<gene>
    <name evidence="6" type="ORF">Tco025E_09377</name>
</gene>
<keyword evidence="3" id="KW-0677">Repeat</keyword>
<dbReference type="PANTHER" id="PTHR22706">
    <property type="entry name" value="ASSEMBLY FACTOR FOR SPINDLE MICROTUBULES"/>
    <property type="match status" value="1"/>
</dbReference>
<evidence type="ECO:0000256" key="1">
    <source>
        <dbReference type="ARBA" id="ARBA00004496"/>
    </source>
</evidence>
<dbReference type="AlphaFoldDB" id="A0A422MX29"/>
<dbReference type="Gene3D" id="1.20.5.190">
    <property type="match status" value="1"/>
</dbReference>
<protein>
    <submittedName>
        <fullName evidence="6">Uncharacterized protein</fullName>
    </submittedName>
</protein>
<dbReference type="InterPro" id="IPR000048">
    <property type="entry name" value="IQ_motif_EF-hand-BS"/>
</dbReference>
<dbReference type="Pfam" id="PF00612">
    <property type="entry name" value="IQ"/>
    <property type="match status" value="2"/>
</dbReference>
<dbReference type="GO" id="GO:0051295">
    <property type="term" value="P:establishment of meiotic spindle localization"/>
    <property type="evidence" value="ECO:0007669"/>
    <property type="project" value="TreeGrafter"/>
</dbReference>
<keyword evidence="2" id="KW-0963">Cytoplasm</keyword>
<proteinExistence type="predicted"/>
<keyword evidence="7" id="KW-1185">Reference proteome</keyword>
<comment type="caution">
    <text evidence="6">The sequence shown here is derived from an EMBL/GenBank/DDBJ whole genome shotgun (WGS) entry which is preliminary data.</text>
</comment>
<dbReference type="GeneID" id="40322988"/>
<dbReference type="GO" id="GO:0005516">
    <property type="term" value="F:calmodulin binding"/>
    <property type="evidence" value="ECO:0007669"/>
    <property type="project" value="UniProtKB-KW"/>
</dbReference>
<dbReference type="GO" id="GO:0005737">
    <property type="term" value="C:cytoplasm"/>
    <property type="evidence" value="ECO:0007669"/>
    <property type="project" value="UniProtKB-SubCell"/>
</dbReference>
<dbReference type="RefSeq" id="XP_029223673.1">
    <property type="nucleotide sequence ID" value="XM_029376196.1"/>
</dbReference>
<feature type="region of interest" description="Disordered" evidence="5">
    <location>
        <begin position="14"/>
        <end position="35"/>
    </location>
</feature>
<accession>A0A422MX29</accession>
<evidence type="ECO:0000256" key="4">
    <source>
        <dbReference type="ARBA" id="ARBA00022860"/>
    </source>
</evidence>
<dbReference type="PROSITE" id="PS50096">
    <property type="entry name" value="IQ"/>
    <property type="match status" value="4"/>
</dbReference>
<keyword evidence="4" id="KW-0112">Calmodulin-binding</keyword>
<evidence type="ECO:0000256" key="2">
    <source>
        <dbReference type="ARBA" id="ARBA00022490"/>
    </source>
</evidence>
<name>A0A422MX29_9TRYP</name>
<dbReference type="GO" id="GO:0000278">
    <property type="term" value="P:mitotic cell cycle"/>
    <property type="evidence" value="ECO:0007669"/>
    <property type="project" value="TreeGrafter"/>
</dbReference>
<dbReference type="EMBL" id="MKKU01001104">
    <property type="protein sequence ID" value="RNE97721.1"/>
    <property type="molecule type" value="Genomic_DNA"/>
</dbReference>
<evidence type="ECO:0000313" key="6">
    <source>
        <dbReference type="EMBL" id="RNE97721.1"/>
    </source>
</evidence>
<comment type="subcellular location">
    <subcellularLocation>
        <location evidence="1">Cytoplasm</location>
    </subcellularLocation>
</comment>
<feature type="region of interest" description="Disordered" evidence="5">
    <location>
        <begin position="260"/>
        <end position="282"/>
    </location>
</feature>
<dbReference type="GO" id="GO:0000922">
    <property type="term" value="C:spindle pole"/>
    <property type="evidence" value="ECO:0007669"/>
    <property type="project" value="TreeGrafter"/>
</dbReference>
<dbReference type="OrthoDB" id="2148418at2759"/>
<evidence type="ECO:0000256" key="5">
    <source>
        <dbReference type="SAM" id="MobiDB-lite"/>
    </source>
</evidence>
<dbReference type="GO" id="GO:0007051">
    <property type="term" value="P:spindle organization"/>
    <property type="evidence" value="ECO:0007669"/>
    <property type="project" value="TreeGrafter"/>
</dbReference>
<dbReference type="Proteomes" id="UP000284403">
    <property type="component" value="Unassembled WGS sequence"/>
</dbReference>
<dbReference type="SMART" id="SM00015">
    <property type="entry name" value="IQ"/>
    <property type="match status" value="6"/>
</dbReference>
<sequence length="744" mass="85859">MHTEDKLQQVMATSAVSAPTGMQQSRSHTSLGSRIRTSANGYRMDYSRTAHSSWGPHVRHAANFRLRSDSTTATGILQARTSQDVTRYLLHATEKTHAILERFAEQMKTYHTFQPSFVEGGVYKTLLPTRRAFGSAAWDSVEKVLDASSSQAVRHNAHNNFLETLQNIPSVKDQLSRKSADTTVSKAFTSEAVSPKSPCATQDKDDALFYLWCRERLSMTSEELRQELLFRDKERANKWRASLASTRQRWQAELEGLLGDARDDAQLPPTPLSPTEKRASEASTELLRQRFEQRMRWEVFCNSETSSKLGSTASSTPALAPAAEIISDYRKNDELQAWMEGRWRHHTHRHENAALRIQCAYRCHRARLRAARRRYTRRVAFMEARRAEEEGTRAWNTALRVMTDELNNAGDSFSTTWRSLNFVFSKLQAKAMARRARKKAEMESEFEINEYAALTIQRVYRGYCGRRMVRMIRFPEVFAQQRRARFEVAVVALQAAWRGSATRARIDRERKAALVIQRLVRLSAARARLHRLRATRRTEVDQSTKRFAAQAVCRFLERIILRRREHILRFHAQAELLQRVTRGLYVRLALHRQQRSLLRLVLWTQRHFRGALGRALAQQRRERRDTLLEHLRREDAATVIKRAWRRSVEAAAKAKNLELSESSNSSGPVMPARSQEEAAVIIQRWFRSVCVMHRARADRDAARRQLLLTESAERILRFYRAFKARTSSSQPKNAPIGCTPLESM</sequence>
<evidence type="ECO:0000313" key="7">
    <source>
        <dbReference type="Proteomes" id="UP000284403"/>
    </source>
</evidence>
<evidence type="ECO:0000256" key="3">
    <source>
        <dbReference type="ARBA" id="ARBA00022737"/>
    </source>
</evidence>
<organism evidence="6 7">
    <name type="scientific">Trypanosoma conorhini</name>
    <dbReference type="NCBI Taxonomy" id="83891"/>
    <lineage>
        <taxon>Eukaryota</taxon>
        <taxon>Discoba</taxon>
        <taxon>Euglenozoa</taxon>
        <taxon>Kinetoplastea</taxon>
        <taxon>Metakinetoplastina</taxon>
        <taxon>Trypanosomatida</taxon>
        <taxon>Trypanosomatidae</taxon>
        <taxon>Trypanosoma</taxon>
    </lineage>
</organism>
<dbReference type="InterPro" id="IPR051185">
    <property type="entry name" value="ASPM"/>
</dbReference>
<reference evidence="6 7" key="1">
    <citation type="journal article" date="2018" name="BMC Genomics">
        <title>Genomic comparison of Trypanosoma conorhini and Trypanosoma rangeli to Trypanosoma cruzi strains of high and low virulence.</title>
        <authorList>
            <person name="Bradwell K.R."/>
            <person name="Koparde V.N."/>
            <person name="Matveyev A.V."/>
            <person name="Serrano M.G."/>
            <person name="Alves J.M."/>
            <person name="Parikh H."/>
            <person name="Huang B."/>
            <person name="Lee V."/>
            <person name="Espinosa-Alvarez O."/>
            <person name="Ortiz P.A."/>
            <person name="Costa-Martins A.G."/>
            <person name="Teixeira M.M."/>
            <person name="Buck G.A."/>
        </authorList>
    </citation>
    <scope>NUCLEOTIDE SEQUENCE [LARGE SCALE GENOMIC DNA]</scope>
    <source>
        <strain evidence="6 7">025E</strain>
    </source>
</reference>